<dbReference type="InterPro" id="IPR006935">
    <property type="entry name" value="Helicase/UvrB_N"/>
</dbReference>
<dbReference type="Proteomes" id="UP001284901">
    <property type="component" value="Unassembled WGS sequence"/>
</dbReference>
<evidence type="ECO:0000313" key="3">
    <source>
        <dbReference type="EMBL" id="MDY5141463.1"/>
    </source>
</evidence>
<dbReference type="Pfam" id="PF19778">
    <property type="entry name" value="RE_endonuc"/>
    <property type="match status" value="1"/>
</dbReference>
<protein>
    <submittedName>
        <fullName evidence="3">Type III restriction-modification system endonuclease</fullName>
    </submittedName>
</protein>
<dbReference type="GeneID" id="92813121"/>
<keyword evidence="3" id="KW-0378">Hydrolase</keyword>
<dbReference type="PANTHER" id="PTHR47396">
    <property type="entry name" value="TYPE I RESTRICTION ENZYME ECOKI R PROTEIN"/>
    <property type="match status" value="1"/>
</dbReference>
<reference evidence="3 5" key="1">
    <citation type="submission" date="2023-10" db="EMBL/GenBank/DDBJ databases">
        <title>Whole Genome based description of the genera Actinobaculum and Actinotignum reveals a complex phylogenetic relationship within the species included in the genus Actinotignum.</title>
        <authorList>
            <person name="Jensen C.S."/>
            <person name="Dargis R."/>
            <person name="Kemp M."/>
            <person name="Christensen J.J."/>
        </authorList>
    </citation>
    <scope>NUCLEOTIDE SEQUENCE</scope>
    <source>
        <strain evidence="4 5">SLA_B089</strain>
        <strain evidence="3">SLA_B245</strain>
    </source>
</reference>
<dbReference type="RefSeq" id="WP_087070271.1">
    <property type="nucleotide sequence ID" value="NZ_CAUPFC010000010.1"/>
</dbReference>
<organism evidence="3 6">
    <name type="scientific">Actinotignum timonense</name>
    <dbReference type="NCBI Taxonomy" id="1870995"/>
    <lineage>
        <taxon>Bacteria</taxon>
        <taxon>Bacillati</taxon>
        <taxon>Actinomycetota</taxon>
        <taxon>Actinomycetes</taxon>
        <taxon>Actinomycetales</taxon>
        <taxon>Actinomycetaceae</taxon>
        <taxon>Actinotignum</taxon>
    </lineage>
</organism>
<dbReference type="NCBIfam" id="NF012027">
    <property type="entry name" value="PRK15483.1"/>
    <property type="match status" value="1"/>
</dbReference>
<proteinExistence type="predicted"/>
<evidence type="ECO:0000313" key="4">
    <source>
        <dbReference type="EMBL" id="MDY5146945.1"/>
    </source>
</evidence>
<feature type="domain" description="Type III restriction enzyme C-terminal endonuclease" evidence="2">
    <location>
        <begin position="864"/>
        <end position="971"/>
    </location>
</feature>
<evidence type="ECO:0000313" key="6">
    <source>
        <dbReference type="Proteomes" id="UP001288320"/>
    </source>
</evidence>
<keyword evidence="3" id="KW-0540">Nuclease</keyword>
<dbReference type="Pfam" id="PF04851">
    <property type="entry name" value="ResIII"/>
    <property type="match status" value="1"/>
</dbReference>
<accession>A0AAW9HFI0</accession>
<sequence length="990" mass="112021">MKIRLQTLEHQTQAIAALGHVFDGVELDYSSRNEANPVFDVGDPKIAENIAEIQQGQLEGVPAIAKCLRTRQGDAYLGVDVRMETGTGKTYVYTRAMFELHKRFGFNKFIILVPSTPIKEGTRNFIESDYAREHFADIYGMQTRLSLEVLNPQKRSKGRKMFPTAVTSFASASRLQRNRINCLLMTDGMLQSKATMAKDYDQTVLGSASVPYEALADTRPIVLIDEPHRFRKENKAWNTLIEQIHPQAVIRFGATFPKAEKSGVVDYNNLVFNLGSIEAFNDQLVKGVAVQYPQNPAERSVRLKLTSLSASKPKTATFRDEDSKKTFELNLGDSLGNVDGNFAGITVEGVGKTESPAIKSGVTLSNGQILARGDTITSGVYSDTYQALMLERAIVNHFDAEWENFRRARKVKTLSLFFIDSIDSYRGEEGRDGHLRLKFEELLAEEIKRRLAGFESPSDSLSREYVEYLRASLADVQATNGGYFSADNSSSDEAIQAEVDAILRDKESLLSFRNHDGTWNTMRFIFSKWTLREGWDNPNVFQIVKLRSSGSEISKLQEVGRGLRLPVDEYGNRIAGEQFYLTYLIDFTEADFANRLINEINAEAATDTRNVGKLLEQIAAKYGQTEKQLFILLLTQDLIDTDKNIIEGKAEKLFSLYPEFNTGLKHDKVVEKPLRVNIRKDNFAKIKSLWTLVNKKYYLRLEELTDTELQECVDYVLGCEEDVYSQQVGLVRQERIQRDETGQLVTQSEALDTYKIEDALTYGDWLKAAYKQTFLPTEAIHAGLVRRNADQKLPDDFFTKATLAKFVSKFHNWMQDTFVNRFSYTKIEGITGPTALTNADGQPLDSIVQGNVGVFRDTQSKVPERYLYDAFVYDSDLEQQNIKRSSVNEVVVFGKIPRRSIKVPLYFGGTTSPDFMYVLHTEDGDVTLNFIVETKDVKDKNDLRGTEKLKITAAKKFFESMQEAGVKVRFEPQLKNDDIAVMINQVVQFG</sequence>
<keyword evidence="3" id="KW-0255">Endonuclease</keyword>
<evidence type="ECO:0000259" key="2">
    <source>
        <dbReference type="Pfam" id="PF19778"/>
    </source>
</evidence>
<evidence type="ECO:0000259" key="1">
    <source>
        <dbReference type="Pfam" id="PF04851"/>
    </source>
</evidence>
<dbReference type="PANTHER" id="PTHR47396:SF1">
    <property type="entry name" value="ATP-DEPENDENT HELICASE IRC3-RELATED"/>
    <property type="match status" value="1"/>
</dbReference>
<feature type="domain" description="Helicase/UvrB N-terminal" evidence="1">
    <location>
        <begin position="63"/>
        <end position="257"/>
    </location>
</feature>
<dbReference type="InterPro" id="IPR045572">
    <property type="entry name" value="RE_endonuc_C"/>
</dbReference>
<name>A0AAW9HFI0_9ACTO</name>
<dbReference type="Proteomes" id="UP001288320">
    <property type="component" value="Unassembled WGS sequence"/>
</dbReference>
<dbReference type="AlphaFoldDB" id="A0AAW9HFI0"/>
<dbReference type="GO" id="GO:0005524">
    <property type="term" value="F:ATP binding"/>
    <property type="evidence" value="ECO:0007669"/>
    <property type="project" value="InterPro"/>
</dbReference>
<dbReference type="Gene3D" id="3.40.50.300">
    <property type="entry name" value="P-loop containing nucleotide triphosphate hydrolases"/>
    <property type="match status" value="2"/>
</dbReference>
<dbReference type="InterPro" id="IPR050742">
    <property type="entry name" value="Helicase_Restrict-Modif_Enz"/>
</dbReference>
<dbReference type="InterPro" id="IPR027417">
    <property type="entry name" value="P-loop_NTPase"/>
</dbReference>
<dbReference type="GO" id="GO:0003677">
    <property type="term" value="F:DNA binding"/>
    <property type="evidence" value="ECO:0007669"/>
    <property type="project" value="InterPro"/>
</dbReference>
<dbReference type="EMBL" id="JAWNFY010000023">
    <property type="protein sequence ID" value="MDY5146945.1"/>
    <property type="molecule type" value="Genomic_DNA"/>
</dbReference>
<keyword evidence="5" id="KW-1185">Reference proteome</keyword>
<dbReference type="GO" id="GO:0015668">
    <property type="term" value="F:type III site-specific deoxyribonuclease activity"/>
    <property type="evidence" value="ECO:0007669"/>
    <property type="project" value="InterPro"/>
</dbReference>
<dbReference type="GO" id="GO:0005829">
    <property type="term" value="C:cytosol"/>
    <property type="evidence" value="ECO:0007669"/>
    <property type="project" value="TreeGrafter"/>
</dbReference>
<evidence type="ECO:0000313" key="5">
    <source>
        <dbReference type="Proteomes" id="UP001284901"/>
    </source>
</evidence>
<dbReference type="SUPFAM" id="SSF52540">
    <property type="entry name" value="P-loop containing nucleoside triphosphate hydrolases"/>
    <property type="match status" value="1"/>
</dbReference>
<dbReference type="EMBL" id="JAWNFV010000027">
    <property type="protein sequence ID" value="MDY5141463.1"/>
    <property type="molecule type" value="Genomic_DNA"/>
</dbReference>
<gene>
    <name evidence="3" type="ORF">R6G74_09110</name>
    <name evidence="4" type="ORF">R6P33_07950</name>
</gene>
<comment type="caution">
    <text evidence="3">The sequence shown here is derived from an EMBL/GenBank/DDBJ whole genome shotgun (WGS) entry which is preliminary data.</text>
</comment>